<dbReference type="OrthoDB" id="5600252at2759"/>
<feature type="domain" description="Helicase ATP-binding" evidence="6">
    <location>
        <begin position="525"/>
        <end position="695"/>
    </location>
</feature>
<dbReference type="InterPro" id="IPR056328">
    <property type="entry name" value="DSRM_DHX29"/>
</dbReference>
<dbReference type="EMBL" id="KI913955">
    <property type="protein sequence ID" value="ETW06328.1"/>
    <property type="molecule type" value="Genomic_DNA"/>
</dbReference>
<accession>A0A024UL38</accession>
<dbReference type="eggNOG" id="KOG0920">
    <property type="taxonomic scope" value="Eukaryota"/>
</dbReference>
<dbReference type="GeneID" id="20079662"/>
<dbReference type="InterPro" id="IPR027417">
    <property type="entry name" value="P-loop_NTPase"/>
</dbReference>
<dbReference type="PANTHER" id="PTHR18934">
    <property type="entry name" value="ATP-DEPENDENT RNA HELICASE"/>
    <property type="match status" value="1"/>
</dbReference>
<dbReference type="PANTHER" id="PTHR18934:SF145">
    <property type="entry name" value="ATP-DEPENDENT RNA HELICASE DHX57-RELATED"/>
    <property type="match status" value="1"/>
</dbReference>
<dbReference type="Pfam" id="PF21010">
    <property type="entry name" value="HA2_C"/>
    <property type="match status" value="1"/>
</dbReference>
<keyword evidence="2" id="KW-0378">Hydrolase</keyword>
<evidence type="ECO:0000256" key="5">
    <source>
        <dbReference type="SAM" id="MobiDB-lite"/>
    </source>
</evidence>
<gene>
    <name evidence="8" type="ORF">H310_02612</name>
</gene>
<evidence type="ECO:0000256" key="1">
    <source>
        <dbReference type="ARBA" id="ARBA00022741"/>
    </source>
</evidence>
<protein>
    <submittedName>
        <fullName evidence="8">Uncharacterized protein</fullName>
    </submittedName>
</protein>
<reference evidence="8" key="1">
    <citation type="submission" date="2013-12" db="EMBL/GenBank/DDBJ databases">
        <title>The Genome Sequence of Aphanomyces invadans NJM9701.</title>
        <authorList>
            <consortium name="The Broad Institute Genomics Platform"/>
            <person name="Russ C."/>
            <person name="Tyler B."/>
            <person name="van West P."/>
            <person name="Dieguez-Uribeondo J."/>
            <person name="Young S.K."/>
            <person name="Zeng Q."/>
            <person name="Gargeya S."/>
            <person name="Fitzgerald M."/>
            <person name="Abouelleil A."/>
            <person name="Alvarado L."/>
            <person name="Chapman S.B."/>
            <person name="Gainer-Dewar J."/>
            <person name="Goldberg J."/>
            <person name="Griggs A."/>
            <person name="Gujja S."/>
            <person name="Hansen M."/>
            <person name="Howarth C."/>
            <person name="Imamovic A."/>
            <person name="Ireland A."/>
            <person name="Larimer J."/>
            <person name="McCowan C."/>
            <person name="Murphy C."/>
            <person name="Pearson M."/>
            <person name="Poon T.W."/>
            <person name="Priest M."/>
            <person name="Roberts A."/>
            <person name="Saif S."/>
            <person name="Shea T."/>
            <person name="Sykes S."/>
            <person name="Wortman J."/>
            <person name="Nusbaum C."/>
            <person name="Birren B."/>
        </authorList>
    </citation>
    <scope>NUCLEOTIDE SEQUENCE [LARGE SCALE GENOMIC DNA]</scope>
    <source>
        <strain evidence="8">NJM9701</strain>
    </source>
</reference>
<dbReference type="SMART" id="SM00487">
    <property type="entry name" value="DEXDc"/>
    <property type="match status" value="1"/>
</dbReference>
<evidence type="ECO:0000256" key="4">
    <source>
        <dbReference type="ARBA" id="ARBA00022840"/>
    </source>
</evidence>
<keyword evidence="4" id="KW-0067">ATP-binding</keyword>
<name>A0A024UL38_9STRA</name>
<dbReference type="InterPro" id="IPR059023">
    <property type="entry name" value="RNA_hel_CTD"/>
</dbReference>
<dbReference type="InterPro" id="IPR014001">
    <property type="entry name" value="Helicase_ATP-bd"/>
</dbReference>
<dbReference type="RefSeq" id="XP_008864403.1">
    <property type="nucleotide sequence ID" value="XM_008866181.1"/>
</dbReference>
<dbReference type="GO" id="GO:0016787">
    <property type="term" value="F:hydrolase activity"/>
    <property type="evidence" value="ECO:0007669"/>
    <property type="project" value="UniProtKB-KW"/>
</dbReference>
<dbReference type="InterPro" id="IPR007502">
    <property type="entry name" value="Helicase-assoc_dom"/>
</dbReference>
<dbReference type="Gene3D" id="3.40.50.300">
    <property type="entry name" value="P-loop containing nucleotide triphosphate hydrolases"/>
    <property type="match status" value="2"/>
</dbReference>
<dbReference type="Pfam" id="PF07717">
    <property type="entry name" value="OB_NTP_bind"/>
    <property type="match status" value="1"/>
</dbReference>
<dbReference type="PROSITE" id="PS51192">
    <property type="entry name" value="HELICASE_ATP_BIND_1"/>
    <property type="match status" value="1"/>
</dbReference>
<dbReference type="Pfam" id="PF00270">
    <property type="entry name" value="DEAD"/>
    <property type="match status" value="1"/>
</dbReference>
<evidence type="ECO:0000256" key="3">
    <source>
        <dbReference type="ARBA" id="ARBA00022806"/>
    </source>
</evidence>
<dbReference type="Pfam" id="PF26026">
    <property type="entry name" value="RNA_hel_CTD"/>
    <property type="match status" value="1"/>
</dbReference>
<dbReference type="SMART" id="SM00490">
    <property type="entry name" value="HELICc"/>
    <property type="match status" value="1"/>
</dbReference>
<evidence type="ECO:0000259" key="7">
    <source>
        <dbReference type="PROSITE" id="PS51194"/>
    </source>
</evidence>
<feature type="domain" description="Helicase C-terminal" evidence="7">
    <location>
        <begin position="797"/>
        <end position="968"/>
    </location>
</feature>
<dbReference type="VEuPathDB" id="FungiDB:H310_02612"/>
<dbReference type="Pfam" id="PF04408">
    <property type="entry name" value="WHD_HA2"/>
    <property type="match status" value="1"/>
</dbReference>
<dbReference type="GO" id="GO:0003723">
    <property type="term" value="F:RNA binding"/>
    <property type="evidence" value="ECO:0007669"/>
    <property type="project" value="TreeGrafter"/>
</dbReference>
<dbReference type="GO" id="GO:0004386">
    <property type="term" value="F:helicase activity"/>
    <property type="evidence" value="ECO:0007669"/>
    <property type="project" value="UniProtKB-KW"/>
</dbReference>
<feature type="compositionally biased region" description="Polar residues" evidence="5">
    <location>
        <begin position="473"/>
        <end position="483"/>
    </location>
</feature>
<dbReference type="STRING" id="157072.A0A024UL38"/>
<dbReference type="Gene3D" id="1.20.120.1080">
    <property type="match status" value="1"/>
</dbReference>
<dbReference type="InterPro" id="IPR011545">
    <property type="entry name" value="DEAD/DEAH_box_helicase_dom"/>
</dbReference>
<dbReference type="SUPFAM" id="SSF54768">
    <property type="entry name" value="dsRNA-binding domain-like"/>
    <property type="match status" value="1"/>
</dbReference>
<dbReference type="SUPFAM" id="SSF52540">
    <property type="entry name" value="P-loop containing nucleoside triphosphate hydrolases"/>
    <property type="match status" value="1"/>
</dbReference>
<dbReference type="InterPro" id="IPR001650">
    <property type="entry name" value="Helicase_C-like"/>
</dbReference>
<dbReference type="Pfam" id="PF24385">
    <property type="entry name" value="DSRM_DHX29"/>
    <property type="match status" value="1"/>
</dbReference>
<keyword evidence="3" id="KW-0347">Helicase</keyword>
<dbReference type="InterPro" id="IPR011709">
    <property type="entry name" value="DEAD-box_helicase_OB_fold"/>
</dbReference>
<dbReference type="SMART" id="SM00847">
    <property type="entry name" value="HA2"/>
    <property type="match status" value="1"/>
</dbReference>
<dbReference type="Gene3D" id="3.30.160.20">
    <property type="match status" value="1"/>
</dbReference>
<dbReference type="CDD" id="cd18791">
    <property type="entry name" value="SF2_C_RHA"/>
    <property type="match status" value="1"/>
</dbReference>
<dbReference type="Pfam" id="PF24899">
    <property type="entry name" value="UBA_DHX29"/>
    <property type="match status" value="1"/>
</dbReference>
<proteinExistence type="predicted"/>
<organism evidence="8">
    <name type="scientific">Aphanomyces invadans</name>
    <dbReference type="NCBI Taxonomy" id="157072"/>
    <lineage>
        <taxon>Eukaryota</taxon>
        <taxon>Sar</taxon>
        <taxon>Stramenopiles</taxon>
        <taxon>Oomycota</taxon>
        <taxon>Saprolegniomycetes</taxon>
        <taxon>Saprolegniales</taxon>
        <taxon>Verrucalvaceae</taxon>
        <taxon>Aphanomyces</taxon>
    </lineage>
</organism>
<sequence length="1331" mass="147103">MYPDNLIFEDVNMDRLALSYESEQRLEDLLRDDLQLPSAQTQFFRGRRSKKKVEKAYDGLTAMGFSMDQIEAALAHSHDLTGAVQYLCLYNSNGDLPSAFRSYVYKPSARQTSGLPAQLTLIPAPSSGCSPHGTRDRAIAPPVPVPSPSIKLSTIEADNAKAWTLQYLNSLDEDVLSPDATRQQLELDLAHATTELKGLKKSRKHEAGHWNAEIARIKAELAALSVQGIPHEVPATAPTCEIHEAAPSPAAFDSEENDDGMDMFSMLEAAAPPPPAPTPAVPPPIHVESAVKWTGKTPRVQLQEYCQKQKWTPPHYTNSGPSSSSRHRFDVHVKRRGNLPTLSFHLEHDGDAYTSPDAAKDAVATRALYGLVPHLPLYRGFPPHFRDMWLEWLRRVEAAKDETKSTATKSKDSVIDSLFQLAQDTFHGDAQAPMSVECPAPATCRPSSGDNMVVADSWDSDDDDNGEVHGESVNGTTQNSTVSEGEVVCGQRVDLFEAVRRTKEYQAMVSGRQALPIAAFQREILEQSRQSRVVLISGETGSGKSTQVPHYLLEDMLSSATIHDDEDIILCTQPRRLAAIGVAERVADEMGQEVGKGLVGYHIRLDAKKGRGCRLVFCTTGILLRMMQTNPTLTGVKYVVVDEIHERDVQSDILLGLLCRVLRKTLHLRVVLMSATLHAAQFQSYFTHHARLVTVPGRLFPVDTLFLEDAIERTQHVVLDGSRCCTPKHAAAENRYTLHMSGRDGRVSTQVLTWSSADVHRRGPLHNVGDGKYSTHTLAMMAKVDPSVINFDLIEELVEHVITATTKDHGAILIFLSGRAEIRTLVDQLEANRHLASTCVFLPLHASLSTADQRRVFQRPPPSMTKVIVATNIAETSVTIDDVSVVIDAGRVKQMRHDTKTQTSFLTEVWIAQANAMQRSGRAGRVQAGTCFRLYPRDLYEHEMLPQPIAEIHRAPLTSLTLQLHELLRDESVGQFWPELLEPPPEQAVRDATLELIQLGALDYDGDGAVPEEDMAGSPSKLKLTALGHHLAKLPLDVRVGKMLLYASIFHVSRPAAIVAAILESKSPFVAPHGQEKAMDAARRQFATFNSDLLTDLSAFLAWEACGKDRDRAFCTKHFLNRVALVEIDQLAASFERLLVDLGFIAPDSSRKRHESAVDMVVLAAVVAAGMYPSVVFIDSSTLSNRTFWDHRKQVYLHPSSINHGPTVAFATTYLGYYLKLVTSSKVYVPVSSGVTPLALALFGGRFDFSWSEPPDSFETSHATIDKWIDLPCAGRTAMLVVELRRRLNDLLQRKLAAPSTMEPHDQALVQTVSLLWRQERASCSPVRPSH</sequence>
<dbReference type="InterPro" id="IPR048333">
    <property type="entry name" value="HA2_WH"/>
</dbReference>
<evidence type="ECO:0000259" key="6">
    <source>
        <dbReference type="PROSITE" id="PS51192"/>
    </source>
</evidence>
<evidence type="ECO:0000313" key="8">
    <source>
        <dbReference type="EMBL" id="ETW06328.1"/>
    </source>
</evidence>
<dbReference type="InterPro" id="IPR056890">
    <property type="entry name" value="UBA_DHX29-like"/>
</dbReference>
<dbReference type="Pfam" id="PF00271">
    <property type="entry name" value="Helicase_C"/>
    <property type="match status" value="1"/>
</dbReference>
<keyword evidence="1" id="KW-0547">Nucleotide-binding</keyword>
<dbReference type="PROSITE" id="PS51194">
    <property type="entry name" value="HELICASE_CTER"/>
    <property type="match status" value="1"/>
</dbReference>
<evidence type="ECO:0000256" key="2">
    <source>
        <dbReference type="ARBA" id="ARBA00022801"/>
    </source>
</evidence>
<dbReference type="CDD" id="cd17917">
    <property type="entry name" value="DEXHc_RHA-like"/>
    <property type="match status" value="1"/>
</dbReference>
<feature type="region of interest" description="Disordered" evidence="5">
    <location>
        <begin position="458"/>
        <end position="483"/>
    </location>
</feature>
<dbReference type="GO" id="GO:0005524">
    <property type="term" value="F:ATP binding"/>
    <property type="evidence" value="ECO:0007669"/>
    <property type="project" value="UniProtKB-KW"/>
</dbReference>